<gene>
    <name evidence="3" type="ORF">VSS16_26500</name>
</gene>
<dbReference type="EMBL" id="JAYMRP010000028">
    <property type="protein sequence ID" value="MFB8776252.1"/>
    <property type="molecule type" value="Genomic_DNA"/>
</dbReference>
<dbReference type="Proteomes" id="UP001585080">
    <property type="component" value="Unassembled WGS sequence"/>
</dbReference>
<keyword evidence="4" id="KW-1185">Reference proteome</keyword>
<feature type="transmembrane region" description="Helical" evidence="2">
    <location>
        <begin position="12"/>
        <end position="31"/>
    </location>
</feature>
<evidence type="ECO:0000256" key="2">
    <source>
        <dbReference type="SAM" id="Phobius"/>
    </source>
</evidence>
<evidence type="ECO:0000256" key="1">
    <source>
        <dbReference type="SAM" id="MobiDB-lite"/>
    </source>
</evidence>
<evidence type="ECO:0000313" key="3">
    <source>
        <dbReference type="EMBL" id="MFB8776252.1"/>
    </source>
</evidence>
<dbReference type="Gene3D" id="3.10.450.40">
    <property type="match status" value="1"/>
</dbReference>
<keyword evidence="2" id="KW-0472">Membrane</keyword>
<organism evidence="3 4">
    <name type="scientific">Streptomyces broussonetiae</name>
    <dbReference type="NCBI Taxonomy" id="2686304"/>
    <lineage>
        <taxon>Bacteria</taxon>
        <taxon>Bacillati</taxon>
        <taxon>Actinomycetota</taxon>
        <taxon>Actinomycetes</taxon>
        <taxon>Kitasatosporales</taxon>
        <taxon>Streptomycetaceae</taxon>
        <taxon>Streptomyces</taxon>
    </lineage>
</organism>
<keyword evidence="2" id="KW-1133">Transmembrane helix</keyword>
<protein>
    <submittedName>
        <fullName evidence="3">Tat pathway signal sequence domain protein</fullName>
    </submittedName>
</protein>
<name>A0ABV5EHE7_9ACTN</name>
<comment type="caution">
    <text evidence="3">The sequence shown here is derived from an EMBL/GenBank/DDBJ whole genome shotgun (WGS) entry which is preliminary data.</text>
</comment>
<accession>A0ABV5EHE7</accession>
<feature type="region of interest" description="Disordered" evidence="1">
    <location>
        <begin position="34"/>
        <end position="91"/>
    </location>
</feature>
<sequence length="275" mass="28933">MRTAVHRHLGKLVAGAAIAVAATAVMIGVTLPSTAGADDTTGDVAAGQAAQGEGGRQGQDDPAEVPPAVVEEAPEEGDEGTGRDPLTDDETERVVRLALNPALRASAEDVDGDRGPQRLGVELAEPEPGELDDPSAPRRADVTFYDYATDRLVTRTVNLDTGEVERTATQRGVQPPPTRAESAEAARLLIADPLGAGLRSDYEDATGKELISPDQLLLNSMVYRAVPGAQPAALDDCGAHRCVRLFPKVKNGPWIDARDFVMDLSTGEVGRLGRD</sequence>
<dbReference type="SUPFAM" id="SSF54416">
    <property type="entry name" value="Amine oxidase N-terminal region"/>
    <property type="match status" value="1"/>
</dbReference>
<reference evidence="3 4" key="1">
    <citation type="submission" date="2024-01" db="EMBL/GenBank/DDBJ databases">
        <title>Genome mining of biosynthetic gene clusters to explore secondary metabolites of Streptomyces sp.</title>
        <authorList>
            <person name="Baig A."/>
            <person name="Ajitkumar Shintre N."/>
            <person name="Kumar H."/>
            <person name="Anbarasu A."/>
            <person name="Ramaiah S."/>
        </authorList>
    </citation>
    <scope>NUCLEOTIDE SEQUENCE [LARGE SCALE GENOMIC DNA]</scope>
    <source>
        <strain evidence="3 4">A57</strain>
    </source>
</reference>
<evidence type="ECO:0000313" key="4">
    <source>
        <dbReference type="Proteomes" id="UP001585080"/>
    </source>
</evidence>
<dbReference type="RefSeq" id="WP_376734801.1">
    <property type="nucleotide sequence ID" value="NZ_JAYMRP010000028.1"/>
</dbReference>
<keyword evidence="2" id="KW-0812">Transmembrane</keyword>
<dbReference type="InterPro" id="IPR016182">
    <property type="entry name" value="Cu_amine_oxidase_N-reg"/>
</dbReference>
<feature type="compositionally biased region" description="Low complexity" evidence="1">
    <location>
        <begin position="34"/>
        <end position="51"/>
    </location>
</feature>
<feature type="compositionally biased region" description="Acidic residues" evidence="1">
    <location>
        <begin position="124"/>
        <end position="133"/>
    </location>
</feature>
<proteinExistence type="predicted"/>
<feature type="region of interest" description="Disordered" evidence="1">
    <location>
        <begin position="104"/>
        <end position="137"/>
    </location>
</feature>